<evidence type="ECO:0000313" key="2">
    <source>
        <dbReference type="EMBL" id="MST32807.1"/>
    </source>
</evidence>
<keyword evidence="3" id="KW-1185">Reference proteome</keyword>
<organism evidence="2 3">
    <name type="scientific">Acidiferrimicrobium australe</name>
    <dbReference type="NCBI Taxonomy" id="2664430"/>
    <lineage>
        <taxon>Bacteria</taxon>
        <taxon>Bacillati</taxon>
        <taxon>Actinomycetota</taxon>
        <taxon>Acidimicrobiia</taxon>
        <taxon>Acidimicrobiales</taxon>
        <taxon>Acidimicrobiaceae</taxon>
        <taxon>Acidiferrimicrobium</taxon>
    </lineage>
</organism>
<keyword evidence="1" id="KW-0812">Transmembrane</keyword>
<protein>
    <recommendedName>
        <fullName evidence="4">DUF1345 domain-containing protein</fullName>
    </recommendedName>
</protein>
<feature type="transmembrane region" description="Helical" evidence="1">
    <location>
        <begin position="33"/>
        <end position="50"/>
    </location>
</feature>
<evidence type="ECO:0008006" key="4">
    <source>
        <dbReference type="Google" id="ProtNLM"/>
    </source>
</evidence>
<dbReference type="SUPFAM" id="SSF81324">
    <property type="entry name" value="Voltage-gated potassium channels"/>
    <property type="match status" value="1"/>
</dbReference>
<keyword evidence="1" id="KW-1133">Transmembrane helix</keyword>
<reference evidence="2 3" key="1">
    <citation type="submission" date="2019-11" db="EMBL/GenBank/DDBJ databases">
        <title>Acidiferrimicrobium australis gen. nov., sp. nov., an acidophilic and obligately heterotrophic, member of the Actinobacteria that catalyses dissimilatory oxido- reduction of iron isolated from metal-rich acidic water in Chile.</title>
        <authorList>
            <person name="Gonzalez D."/>
            <person name="Huber K."/>
            <person name="Hedrich S."/>
            <person name="Rojas-Villalobos C."/>
            <person name="Quatrini R."/>
            <person name="Dinamarca M.A."/>
            <person name="Schwarz A."/>
            <person name="Canales C."/>
            <person name="Nancucheo I."/>
        </authorList>
    </citation>
    <scope>NUCLEOTIDE SEQUENCE [LARGE SCALE GENOMIC DNA]</scope>
    <source>
        <strain evidence="2 3">USS-CCA1</strain>
    </source>
</reference>
<keyword evidence="1" id="KW-0472">Membrane</keyword>
<gene>
    <name evidence="2" type="ORF">GHK86_08745</name>
</gene>
<feature type="transmembrane region" description="Helical" evidence="1">
    <location>
        <begin position="88"/>
        <end position="111"/>
    </location>
</feature>
<accession>A0ABW9QSH9</accession>
<evidence type="ECO:0000313" key="3">
    <source>
        <dbReference type="Proteomes" id="UP000437736"/>
    </source>
</evidence>
<comment type="caution">
    <text evidence="2">The sequence shown here is derived from an EMBL/GenBank/DDBJ whole genome shotgun (WGS) entry which is preliminary data.</text>
</comment>
<name>A0ABW9QSH9_9ACTN</name>
<dbReference type="EMBL" id="WJHE01000395">
    <property type="protein sequence ID" value="MST32807.1"/>
    <property type="molecule type" value="Genomic_DNA"/>
</dbReference>
<proteinExistence type="predicted"/>
<dbReference type="Proteomes" id="UP000437736">
    <property type="component" value="Unassembled WGS sequence"/>
</dbReference>
<feature type="transmembrane region" description="Helical" evidence="1">
    <location>
        <begin position="123"/>
        <end position="146"/>
    </location>
</feature>
<feature type="transmembrane region" description="Helical" evidence="1">
    <location>
        <begin position="213"/>
        <end position="234"/>
    </location>
</feature>
<sequence length="238" mass="25640">MELRRQLAHLERVLGADLPGAQRRAREVVGEERWPVTLAVAVAIVLQATLSGRLALGPSGLIVGLEAALGIALLIANPRRINRRSRVLRVLSIALVALTSLANAWSSYALIRAIVVGDHHLTAVSLLASGGAVYLTNIIVFGLWYWEWEAGGPVERAHSGRPYPDFLFPQDSGGAPVPPGWAPTFADYLYVSYTNATAFSPTDTMPLSRWAKLLMMVQSAVALVTIGLVVARAVNIFP</sequence>
<feature type="transmembrane region" description="Helical" evidence="1">
    <location>
        <begin position="56"/>
        <end position="76"/>
    </location>
</feature>
<evidence type="ECO:0000256" key="1">
    <source>
        <dbReference type="SAM" id="Phobius"/>
    </source>
</evidence>